<name>A0AAJ6VVB1_9ACAR</name>
<dbReference type="PROSITE" id="PS00028">
    <property type="entry name" value="ZINC_FINGER_C2H2_1"/>
    <property type="match status" value="1"/>
</dbReference>
<dbReference type="Proteomes" id="UP000694867">
    <property type="component" value="Unplaced"/>
</dbReference>
<feature type="region of interest" description="Disordered" evidence="1">
    <location>
        <begin position="179"/>
        <end position="231"/>
    </location>
</feature>
<dbReference type="AlphaFoldDB" id="A0AAJ6VVB1"/>
<accession>A0AAJ6VVB1</accession>
<protein>
    <submittedName>
        <fullName evidence="4">Uncharacterized protein LOC100900961</fullName>
    </submittedName>
</protein>
<reference evidence="4" key="1">
    <citation type="submission" date="2025-08" db="UniProtKB">
        <authorList>
            <consortium name="RefSeq"/>
        </authorList>
    </citation>
    <scope>IDENTIFICATION</scope>
</reference>
<evidence type="ECO:0000259" key="2">
    <source>
        <dbReference type="PROSITE" id="PS00028"/>
    </source>
</evidence>
<gene>
    <name evidence="4" type="primary">LOC100900961</name>
</gene>
<keyword evidence="3" id="KW-1185">Reference proteome</keyword>
<dbReference type="KEGG" id="goe:100900961"/>
<feature type="region of interest" description="Disordered" evidence="1">
    <location>
        <begin position="1"/>
        <end position="20"/>
    </location>
</feature>
<sequence length="231" mass="25553">MAVFPKRSSGDGPITHDFQGLTRSSHVNSYGIPIANAGNYLLRQQQLRRTTNASVYRTSINGYADSDRQFGYSAIEGSRFNNNNFRQGPLPALSDSSWHRGYSFGSAVELNACKDFLARLGSTIVPDFNFWSQYDILLRCSQCETPIRGMVNMEHHIRDHLESERHVCGFSCDAPERMMDNSWSPERNAPMGHSAENPTSRLEEETLAARSPPGSRPNGAPIAALAANVSA</sequence>
<proteinExistence type="predicted"/>
<dbReference type="InterPro" id="IPR013087">
    <property type="entry name" value="Znf_C2H2_type"/>
</dbReference>
<evidence type="ECO:0000313" key="3">
    <source>
        <dbReference type="Proteomes" id="UP000694867"/>
    </source>
</evidence>
<evidence type="ECO:0000313" key="4">
    <source>
        <dbReference type="RefSeq" id="XP_003739408.1"/>
    </source>
</evidence>
<evidence type="ECO:0000256" key="1">
    <source>
        <dbReference type="SAM" id="MobiDB-lite"/>
    </source>
</evidence>
<feature type="domain" description="C2H2-type" evidence="2">
    <location>
        <begin position="140"/>
        <end position="160"/>
    </location>
</feature>
<organism evidence="3 4">
    <name type="scientific">Galendromus occidentalis</name>
    <name type="common">western predatory mite</name>
    <dbReference type="NCBI Taxonomy" id="34638"/>
    <lineage>
        <taxon>Eukaryota</taxon>
        <taxon>Metazoa</taxon>
        <taxon>Ecdysozoa</taxon>
        <taxon>Arthropoda</taxon>
        <taxon>Chelicerata</taxon>
        <taxon>Arachnida</taxon>
        <taxon>Acari</taxon>
        <taxon>Parasitiformes</taxon>
        <taxon>Mesostigmata</taxon>
        <taxon>Gamasina</taxon>
        <taxon>Phytoseioidea</taxon>
        <taxon>Phytoseiidae</taxon>
        <taxon>Typhlodrominae</taxon>
        <taxon>Galendromus</taxon>
    </lineage>
</organism>
<dbReference type="RefSeq" id="XP_003739408.1">
    <property type="nucleotide sequence ID" value="XM_003739360.1"/>
</dbReference>
<dbReference type="GeneID" id="100900961"/>